<dbReference type="Proteomes" id="UP001432322">
    <property type="component" value="Unassembled WGS sequence"/>
</dbReference>
<accession>A0AAV5VT70</accession>
<keyword evidence="1" id="KW-0812">Transmembrane</keyword>
<reference evidence="2" key="1">
    <citation type="submission" date="2023-10" db="EMBL/GenBank/DDBJ databases">
        <title>Genome assembly of Pristionchus species.</title>
        <authorList>
            <person name="Yoshida K."/>
            <person name="Sommer R.J."/>
        </authorList>
    </citation>
    <scope>NUCLEOTIDE SEQUENCE</scope>
    <source>
        <strain evidence="2">RS5133</strain>
    </source>
</reference>
<sequence length="76" mass="8577">MSYHTINLTIVKPKPPPRRTIPVASEELSEAQLIIGGTVVFVAVTVLVFYFMHYTQTYKRKMKESPAPALSREQVA</sequence>
<dbReference type="EMBL" id="BTSY01000003">
    <property type="protein sequence ID" value="GMT21207.1"/>
    <property type="molecule type" value="Genomic_DNA"/>
</dbReference>
<keyword evidence="3" id="KW-1185">Reference proteome</keyword>
<comment type="caution">
    <text evidence="2">The sequence shown here is derived from an EMBL/GenBank/DDBJ whole genome shotgun (WGS) entry which is preliminary data.</text>
</comment>
<evidence type="ECO:0000313" key="3">
    <source>
        <dbReference type="Proteomes" id="UP001432322"/>
    </source>
</evidence>
<proteinExistence type="predicted"/>
<evidence type="ECO:0000256" key="1">
    <source>
        <dbReference type="SAM" id="Phobius"/>
    </source>
</evidence>
<keyword evidence="1" id="KW-0472">Membrane</keyword>
<protein>
    <submittedName>
        <fullName evidence="2">Uncharacterized protein</fullName>
    </submittedName>
</protein>
<keyword evidence="1" id="KW-1133">Transmembrane helix</keyword>
<gene>
    <name evidence="2" type="ORF">PFISCL1PPCAC_12504</name>
</gene>
<evidence type="ECO:0000313" key="2">
    <source>
        <dbReference type="EMBL" id="GMT21207.1"/>
    </source>
</evidence>
<name>A0AAV5VT70_9BILA</name>
<dbReference type="AlphaFoldDB" id="A0AAV5VT70"/>
<feature type="transmembrane region" description="Helical" evidence="1">
    <location>
        <begin position="33"/>
        <end position="52"/>
    </location>
</feature>
<organism evidence="2 3">
    <name type="scientific">Pristionchus fissidentatus</name>
    <dbReference type="NCBI Taxonomy" id="1538716"/>
    <lineage>
        <taxon>Eukaryota</taxon>
        <taxon>Metazoa</taxon>
        <taxon>Ecdysozoa</taxon>
        <taxon>Nematoda</taxon>
        <taxon>Chromadorea</taxon>
        <taxon>Rhabditida</taxon>
        <taxon>Rhabditina</taxon>
        <taxon>Diplogasteromorpha</taxon>
        <taxon>Diplogasteroidea</taxon>
        <taxon>Neodiplogasteridae</taxon>
        <taxon>Pristionchus</taxon>
    </lineage>
</organism>